<dbReference type="EMBL" id="QGKW02001911">
    <property type="protein sequence ID" value="KAF2568597.1"/>
    <property type="molecule type" value="Genomic_DNA"/>
</dbReference>
<evidence type="ECO:0000313" key="2">
    <source>
        <dbReference type="EMBL" id="KAF2568597.1"/>
    </source>
</evidence>
<sequence length="152" mass="16652">MDILTRRSLADIFKNLFFAIVSGKRNPHNHVSIVTPTGTADTITTIERFQLAKDISDRAPMDKTALFELSYRRSRASCVGLDVSRGKSPADRCTSNRKMRQLEPKLDRGDGVSGAGDGGSNGKNVGFSERFLLRGDYGEEQALKGISQQALC</sequence>
<dbReference type="AlphaFoldDB" id="A0A8S9IHC6"/>
<protein>
    <submittedName>
        <fullName evidence="2">Uncharacterized protein</fullName>
    </submittedName>
</protein>
<evidence type="ECO:0000256" key="1">
    <source>
        <dbReference type="SAM" id="MobiDB-lite"/>
    </source>
</evidence>
<feature type="compositionally biased region" description="Gly residues" evidence="1">
    <location>
        <begin position="111"/>
        <end position="121"/>
    </location>
</feature>
<organism evidence="2 3">
    <name type="scientific">Brassica cretica</name>
    <name type="common">Mustard</name>
    <dbReference type="NCBI Taxonomy" id="69181"/>
    <lineage>
        <taxon>Eukaryota</taxon>
        <taxon>Viridiplantae</taxon>
        <taxon>Streptophyta</taxon>
        <taxon>Embryophyta</taxon>
        <taxon>Tracheophyta</taxon>
        <taxon>Spermatophyta</taxon>
        <taxon>Magnoliopsida</taxon>
        <taxon>eudicotyledons</taxon>
        <taxon>Gunneridae</taxon>
        <taxon>Pentapetalae</taxon>
        <taxon>rosids</taxon>
        <taxon>malvids</taxon>
        <taxon>Brassicales</taxon>
        <taxon>Brassicaceae</taxon>
        <taxon>Brassiceae</taxon>
        <taxon>Brassica</taxon>
    </lineage>
</organism>
<gene>
    <name evidence="2" type="ORF">F2Q68_00026848</name>
</gene>
<comment type="caution">
    <text evidence="2">The sequence shown here is derived from an EMBL/GenBank/DDBJ whole genome shotgun (WGS) entry which is preliminary data.</text>
</comment>
<evidence type="ECO:0000313" key="3">
    <source>
        <dbReference type="Proteomes" id="UP000712281"/>
    </source>
</evidence>
<name>A0A8S9IHC6_BRACR</name>
<feature type="compositionally biased region" description="Basic and acidic residues" evidence="1">
    <location>
        <begin position="100"/>
        <end position="110"/>
    </location>
</feature>
<accession>A0A8S9IHC6</accession>
<proteinExistence type="predicted"/>
<feature type="region of interest" description="Disordered" evidence="1">
    <location>
        <begin position="88"/>
        <end position="122"/>
    </location>
</feature>
<reference evidence="2" key="1">
    <citation type="submission" date="2019-12" db="EMBL/GenBank/DDBJ databases">
        <title>Genome sequencing and annotation of Brassica cretica.</title>
        <authorList>
            <person name="Studholme D.J."/>
            <person name="Sarris P.F."/>
        </authorList>
    </citation>
    <scope>NUCLEOTIDE SEQUENCE</scope>
    <source>
        <strain evidence="2">PFS-001/15</strain>
        <tissue evidence="2">Leaf</tissue>
    </source>
</reference>
<dbReference type="Proteomes" id="UP000712281">
    <property type="component" value="Unassembled WGS sequence"/>
</dbReference>